<protein>
    <recommendedName>
        <fullName evidence="10">Lipoprotein</fullName>
    </recommendedName>
</protein>
<sequence>MFNKLLSVLRIFSFLLAIFITTGCGVKGDLTLPSDQNTPNTEQTSDDSEEQS</sequence>
<evidence type="ECO:0000256" key="1">
    <source>
        <dbReference type="ARBA" id="ARBA00004459"/>
    </source>
</evidence>
<keyword evidence="2" id="KW-0732">Signal</keyword>
<dbReference type="Proteomes" id="UP000006334">
    <property type="component" value="Unassembled WGS sequence"/>
</dbReference>
<evidence type="ECO:0000256" key="3">
    <source>
        <dbReference type="ARBA" id="ARBA00023136"/>
    </source>
</evidence>
<evidence type="ECO:0000313" key="8">
    <source>
        <dbReference type="EMBL" id="GAC15522.1"/>
    </source>
</evidence>
<keyword evidence="4" id="KW-0564">Palmitate</keyword>
<dbReference type="PROSITE" id="PS51257">
    <property type="entry name" value="PROKAR_LIPOPROTEIN"/>
    <property type="match status" value="1"/>
</dbReference>
<organism evidence="8 9">
    <name type="scientific">Aliiglaciecola lipolytica E3</name>
    <dbReference type="NCBI Taxonomy" id="1127673"/>
    <lineage>
        <taxon>Bacteria</taxon>
        <taxon>Pseudomonadati</taxon>
        <taxon>Pseudomonadota</taxon>
        <taxon>Gammaproteobacteria</taxon>
        <taxon>Alteromonadales</taxon>
        <taxon>Alteromonadaceae</taxon>
        <taxon>Aliiglaciecola</taxon>
    </lineage>
</organism>
<keyword evidence="3" id="KW-0472">Membrane</keyword>
<evidence type="ECO:0000256" key="6">
    <source>
        <dbReference type="ARBA" id="ARBA00023288"/>
    </source>
</evidence>
<evidence type="ECO:0000256" key="4">
    <source>
        <dbReference type="ARBA" id="ARBA00023139"/>
    </source>
</evidence>
<comment type="subcellular location">
    <subcellularLocation>
        <location evidence="1">Cell outer membrane</location>
        <topology evidence="1">Lipid-anchor</topology>
    </subcellularLocation>
</comment>
<dbReference type="EMBL" id="BAEN01000058">
    <property type="protein sequence ID" value="GAC15522.1"/>
    <property type="molecule type" value="Genomic_DNA"/>
</dbReference>
<dbReference type="RefSeq" id="WP_008845327.1">
    <property type="nucleotide sequence ID" value="NZ_BAEN01000058.1"/>
</dbReference>
<evidence type="ECO:0000256" key="2">
    <source>
        <dbReference type="ARBA" id="ARBA00022729"/>
    </source>
</evidence>
<gene>
    <name evidence="8" type="ORF">GLIP_2901</name>
</gene>
<keyword evidence="5" id="KW-0998">Cell outer membrane</keyword>
<feature type="compositionally biased region" description="Polar residues" evidence="7">
    <location>
        <begin position="33"/>
        <end position="43"/>
    </location>
</feature>
<keyword evidence="6" id="KW-0449">Lipoprotein</keyword>
<evidence type="ECO:0000313" key="9">
    <source>
        <dbReference type="Proteomes" id="UP000006334"/>
    </source>
</evidence>
<comment type="caution">
    <text evidence="8">The sequence shown here is derived from an EMBL/GenBank/DDBJ whole genome shotgun (WGS) entry which is preliminary data.</text>
</comment>
<dbReference type="STRING" id="1127673.GLIP_2901"/>
<dbReference type="AlphaFoldDB" id="K6YBF8"/>
<dbReference type="InterPro" id="IPR032831">
    <property type="entry name" value="LptM_cons"/>
</dbReference>
<evidence type="ECO:0000256" key="7">
    <source>
        <dbReference type="SAM" id="MobiDB-lite"/>
    </source>
</evidence>
<evidence type="ECO:0000256" key="5">
    <source>
        <dbReference type="ARBA" id="ARBA00023237"/>
    </source>
</evidence>
<accession>K6YBF8</accession>
<feature type="region of interest" description="Disordered" evidence="7">
    <location>
        <begin position="29"/>
        <end position="52"/>
    </location>
</feature>
<name>K6YBF8_9ALTE</name>
<dbReference type="NCBIfam" id="NF047847">
    <property type="entry name" value="SS_mature_LptM"/>
    <property type="match status" value="1"/>
</dbReference>
<keyword evidence="9" id="KW-1185">Reference proteome</keyword>
<proteinExistence type="predicted"/>
<evidence type="ECO:0008006" key="10">
    <source>
        <dbReference type="Google" id="ProtNLM"/>
    </source>
</evidence>
<reference evidence="8 9" key="1">
    <citation type="journal article" date="2017" name="Antonie Van Leeuwenhoek">
        <title>Rhizobium rhizosphaerae sp. nov., a novel species isolated from rice rhizosphere.</title>
        <authorList>
            <person name="Zhao J.J."/>
            <person name="Zhang J."/>
            <person name="Zhang R.J."/>
            <person name="Zhang C.W."/>
            <person name="Yin H.Q."/>
            <person name="Zhang X.X."/>
        </authorList>
    </citation>
    <scope>NUCLEOTIDE SEQUENCE [LARGE SCALE GENOMIC DNA]</scope>
    <source>
        <strain evidence="8 9">E3</strain>
    </source>
</reference>